<dbReference type="Proteomes" id="UP000425916">
    <property type="component" value="Chromosome"/>
</dbReference>
<keyword evidence="2" id="KW-1185">Reference proteome</keyword>
<gene>
    <name evidence="1" type="ORF">MGLY_19400</name>
</gene>
<protein>
    <recommendedName>
        <fullName evidence="3">CopG family transcriptional regulator</fullName>
    </recommendedName>
</protein>
<evidence type="ECO:0000313" key="1">
    <source>
        <dbReference type="EMBL" id="QGP92557.1"/>
    </source>
</evidence>
<accession>A0A6I5ZSN1</accession>
<evidence type="ECO:0008006" key="3">
    <source>
        <dbReference type="Google" id="ProtNLM"/>
    </source>
</evidence>
<dbReference type="OrthoDB" id="1808770at2"/>
<dbReference type="AlphaFoldDB" id="A0A6I5ZSN1"/>
<sequence length="91" mass="10521">MDSISGRVSRMTAVRLPLKVIREIDTMVGKGNRSKFIAMAIEKELKRQKRLAYVQKSEGLFKEDLVPDKKPGEDDTLAFVNRLRELDEREE</sequence>
<organism evidence="1 2">
    <name type="scientific">Neomoorella glycerini</name>
    <dbReference type="NCBI Taxonomy" id="55779"/>
    <lineage>
        <taxon>Bacteria</taxon>
        <taxon>Bacillati</taxon>
        <taxon>Bacillota</taxon>
        <taxon>Clostridia</taxon>
        <taxon>Neomoorellales</taxon>
        <taxon>Neomoorellaceae</taxon>
        <taxon>Neomoorella</taxon>
    </lineage>
</organism>
<name>A0A6I5ZSN1_9FIRM</name>
<proteinExistence type="predicted"/>
<dbReference type="EMBL" id="CP046244">
    <property type="protein sequence ID" value="QGP92557.1"/>
    <property type="molecule type" value="Genomic_DNA"/>
</dbReference>
<evidence type="ECO:0000313" key="2">
    <source>
        <dbReference type="Proteomes" id="UP000425916"/>
    </source>
</evidence>
<reference evidence="1 2" key="1">
    <citation type="submission" date="2019-11" db="EMBL/GenBank/DDBJ databases">
        <title>Genome sequence of Moorella glycerini DSM11254.</title>
        <authorList>
            <person name="Poehlein A."/>
            <person name="Boeer T."/>
            <person name="Daniel R."/>
        </authorList>
    </citation>
    <scope>NUCLEOTIDE SEQUENCE [LARGE SCALE GENOMIC DNA]</scope>
    <source>
        <strain evidence="1 2">DSM 11254</strain>
    </source>
</reference>